<evidence type="ECO:0000313" key="2">
    <source>
        <dbReference type="EMBL" id="OAD77495.1"/>
    </source>
</evidence>
<feature type="chain" id="PRO_5011955378" evidence="1">
    <location>
        <begin position="16"/>
        <end position="150"/>
    </location>
</feature>
<protein>
    <submittedName>
        <fullName evidence="2">Uncharacterized protein</fullName>
    </submittedName>
</protein>
<dbReference type="EMBL" id="KV440974">
    <property type="protein sequence ID" value="OAD77495.1"/>
    <property type="molecule type" value="Genomic_DNA"/>
</dbReference>
<dbReference type="GeneID" id="29001575"/>
<evidence type="ECO:0000256" key="1">
    <source>
        <dbReference type="SAM" id="SignalP"/>
    </source>
</evidence>
<organism evidence="2 3">
    <name type="scientific">Phycomyces blakesleeanus (strain ATCC 8743b / DSM 1359 / FGSC 10004 / NBRC 33097 / NRRL 1555)</name>
    <dbReference type="NCBI Taxonomy" id="763407"/>
    <lineage>
        <taxon>Eukaryota</taxon>
        <taxon>Fungi</taxon>
        <taxon>Fungi incertae sedis</taxon>
        <taxon>Mucoromycota</taxon>
        <taxon>Mucoromycotina</taxon>
        <taxon>Mucoromycetes</taxon>
        <taxon>Mucorales</taxon>
        <taxon>Phycomycetaceae</taxon>
        <taxon>Phycomyces</taxon>
    </lineage>
</organism>
<keyword evidence="3" id="KW-1185">Reference proteome</keyword>
<name>A0A162Y011_PHYB8</name>
<sequence>MKLYLLLLSVSVCVCVLYQLSEINISSSFQSSSPLATGKSSTLKQNFRAVSKQYIPTILAVSFLRLFFDIEGLAEDVSFVALTSLSWYKLTFTHEKSNSISKISDTNVSFYFSHCGVGFPTATMLRSVQLNPDCNTEVSINGMMIRLLNE</sequence>
<dbReference type="Proteomes" id="UP000077315">
    <property type="component" value="Unassembled WGS sequence"/>
</dbReference>
<dbReference type="VEuPathDB" id="FungiDB:PHYBLDRAFT_60627"/>
<dbReference type="RefSeq" id="XP_018295535.1">
    <property type="nucleotide sequence ID" value="XM_018440669.1"/>
</dbReference>
<accession>A0A162Y011</accession>
<dbReference type="InParanoid" id="A0A162Y011"/>
<proteinExistence type="predicted"/>
<reference evidence="3" key="1">
    <citation type="submission" date="2015-06" db="EMBL/GenBank/DDBJ databases">
        <title>Expansion of signal transduction pathways in fungi by whole-genome duplication.</title>
        <authorList>
            <consortium name="DOE Joint Genome Institute"/>
            <person name="Corrochano L.M."/>
            <person name="Kuo A."/>
            <person name="Marcet-Houben M."/>
            <person name="Polaino S."/>
            <person name="Salamov A."/>
            <person name="Villalobos J.M."/>
            <person name="Alvarez M.I."/>
            <person name="Avalos J."/>
            <person name="Benito E.P."/>
            <person name="Benoit I."/>
            <person name="Burger G."/>
            <person name="Camino L.P."/>
            <person name="Canovas D."/>
            <person name="Cerda-Olmedo E."/>
            <person name="Cheng J.-F."/>
            <person name="Dominguez A."/>
            <person name="Elias M."/>
            <person name="Eslava A.P."/>
            <person name="Glaser F."/>
            <person name="Grimwood J."/>
            <person name="Gutierrez G."/>
            <person name="Heitman J."/>
            <person name="Henrissat B."/>
            <person name="Iturriaga E.A."/>
            <person name="Lang B.F."/>
            <person name="Lavin J.L."/>
            <person name="Lee S."/>
            <person name="Li W."/>
            <person name="Lindquist E."/>
            <person name="Lopez-Garcia S."/>
            <person name="Luque E.M."/>
            <person name="Marcos A.T."/>
            <person name="Martin J."/>
            <person name="McCluskey K."/>
            <person name="Medina H.R."/>
            <person name="Miralles-Duran A."/>
            <person name="Miyazaki A."/>
            <person name="Munoz-Torres E."/>
            <person name="Oguiza J.A."/>
            <person name="Ohm R."/>
            <person name="Olmedo M."/>
            <person name="Orejas M."/>
            <person name="Ortiz-Castellanos L."/>
            <person name="Pisabarro A.G."/>
            <person name="Rodriguez-Romero J."/>
            <person name="Ruiz-Herrera J."/>
            <person name="Ruiz-Vazquez R."/>
            <person name="Sanz C."/>
            <person name="Schackwitz W."/>
            <person name="Schmutz J."/>
            <person name="Shahriari M."/>
            <person name="Shelest E."/>
            <person name="Silva-Franco F."/>
            <person name="Soanes D."/>
            <person name="Syed K."/>
            <person name="Tagua V.G."/>
            <person name="Talbot N.J."/>
            <person name="Thon M."/>
            <person name="De vries R.P."/>
            <person name="Wiebenga A."/>
            <person name="Yadav J.S."/>
            <person name="Braun E.L."/>
            <person name="Baker S."/>
            <person name="Garre V."/>
            <person name="Horwitz B."/>
            <person name="Torres-Martinez S."/>
            <person name="Idnurm A."/>
            <person name="Herrera-Estrella A."/>
            <person name="Gabaldon T."/>
            <person name="Grigoriev I.V."/>
        </authorList>
    </citation>
    <scope>NUCLEOTIDE SEQUENCE [LARGE SCALE GENOMIC DNA]</scope>
    <source>
        <strain evidence="3">NRRL 1555(-)</strain>
    </source>
</reference>
<gene>
    <name evidence="2" type="ORF">PHYBLDRAFT_60627</name>
</gene>
<evidence type="ECO:0000313" key="3">
    <source>
        <dbReference type="Proteomes" id="UP000077315"/>
    </source>
</evidence>
<keyword evidence="1" id="KW-0732">Signal</keyword>
<feature type="signal peptide" evidence="1">
    <location>
        <begin position="1"/>
        <end position="15"/>
    </location>
</feature>
<dbReference type="AlphaFoldDB" id="A0A162Y011"/>